<dbReference type="Proteomes" id="UP000218615">
    <property type="component" value="Unassembled WGS sequence"/>
</dbReference>
<dbReference type="SUPFAM" id="SSF51219">
    <property type="entry name" value="TRAP-like"/>
    <property type="match status" value="1"/>
</dbReference>
<dbReference type="Gene3D" id="3.60.160.10">
    <property type="entry name" value="Mitochondrial biogenesis AIM24"/>
    <property type="match status" value="1"/>
</dbReference>
<keyword evidence="2" id="KW-1185">Reference proteome</keyword>
<dbReference type="STRING" id="1392998.ANME2D_03458"/>
<protein>
    <recommendedName>
        <fullName evidence="3">TIGR00266 family protein</fullName>
    </recommendedName>
</protein>
<evidence type="ECO:0000313" key="2">
    <source>
        <dbReference type="Proteomes" id="UP000218615"/>
    </source>
</evidence>
<dbReference type="OrthoDB" id="7592at2157"/>
<dbReference type="InterPro" id="IPR036983">
    <property type="entry name" value="AIM24_sf"/>
</dbReference>
<organism evidence="1 2">
    <name type="scientific">Candidatus Methanoperedens nitratireducens</name>
    <dbReference type="NCBI Taxonomy" id="1392998"/>
    <lineage>
        <taxon>Archaea</taxon>
        <taxon>Methanobacteriati</taxon>
        <taxon>Methanobacteriota</taxon>
        <taxon>Stenosarchaea group</taxon>
        <taxon>Methanomicrobia</taxon>
        <taxon>Methanosarcinales</taxon>
        <taxon>ANME-2 cluster</taxon>
        <taxon>Candidatus Methanoperedentaceae</taxon>
        <taxon>Candidatus Methanoperedens</taxon>
    </lineage>
</organism>
<proteinExistence type="predicted"/>
<gene>
    <name evidence="1" type="ORF">MNV_600001</name>
</gene>
<reference evidence="2" key="1">
    <citation type="submission" date="2017-06" db="EMBL/GenBank/DDBJ databases">
        <authorList>
            <person name="Cremers G."/>
        </authorList>
    </citation>
    <scope>NUCLEOTIDE SEQUENCE [LARGE SCALE GENOMIC DNA]</scope>
</reference>
<dbReference type="PANTHER" id="PTHR43657:SF1">
    <property type="entry name" value="ALTERED INHERITANCE OF MITOCHONDRIA PROTEIN 24, MITOCHONDRIAL"/>
    <property type="match status" value="1"/>
</dbReference>
<dbReference type="Pfam" id="PF01987">
    <property type="entry name" value="AIM24"/>
    <property type="match status" value="1"/>
</dbReference>
<dbReference type="PANTHER" id="PTHR43657">
    <property type="entry name" value="TRYPTOPHAN RNA-BINDING ATTENUATOR PROTEIN-LIKE PROTEIN"/>
    <property type="match status" value="1"/>
</dbReference>
<dbReference type="RefSeq" id="WP_096206806.1">
    <property type="nucleotide sequence ID" value="NZ_FZMP01000208.1"/>
</dbReference>
<accession>A0A284VSP3</accession>
<dbReference type="NCBIfam" id="TIGR00266">
    <property type="entry name" value="TIGR00266 family protein"/>
    <property type="match status" value="1"/>
</dbReference>
<dbReference type="InterPro" id="IPR002838">
    <property type="entry name" value="AIM24"/>
</dbReference>
<evidence type="ECO:0000313" key="1">
    <source>
        <dbReference type="EMBL" id="SNQ62207.1"/>
    </source>
</evidence>
<name>A0A284VSP3_9EURY</name>
<evidence type="ECO:0008006" key="3">
    <source>
        <dbReference type="Google" id="ProtNLM"/>
    </source>
</evidence>
<dbReference type="AlphaFoldDB" id="A0A284VSP3"/>
<dbReference type="EMBL" id="FZMP01000208">
    <property type="protein sequence ID" value="SNQ62207.1"/>
    <property type="molecule type" value="Genomic_DNA"/>
</dbReference>
<dbReference type="InterPro" id="IPR016031">
    <property type="entry name" value="Trp_RNA-bd_attenuator-like_dom"/>
</dbReference>
<sequence length="222" mass="23840">MQHEIMYKPAYTLLEVKLEAGERIEAEAGAMVYMSPGIEIATKAKGGVLGALTRGLLGGESFFTNTFTAKSNGAVGLAPPYQGDLAHHRLNGETLYIQSGSYIASSPELNLDTKWGGAKSFFSREGLFLLKMSGTGDAFISSFGAIHEVKMKGESFTIDTGHMVAFTEGLDYSVKRVGGLKSSIFSGEGLVAEFKGTGTLYLQTRSMNSFLDWLVPFLPKPG</sequence>